<evidence type="ECO:0000313" key="2">
    <source>
        <dbReference type="Proteomes" id="UP000271087"/>
    </source>
</evidence>
<gene>
    <name evidence="1" type="ORF">NOO_LOCUS12895</name>
</gene>
<reference evidence="3" key="1">
    <citation type="submission" date="2016-06" db="UniProtKB">
        <authorList>
            <consortium name="WormBaseParasite"/>
        </authorList>
    </citation>
    <scope>IDENTIFICATION</scope>
</reference>
<dbReference type="Proteomes" id="UP000271087">
    <property type="component" value="Unassembled WGS sequence"/>
</dbReference>
<dbReference type="WBParaSite" id="nOo.2.0.1.t12895-RA">
    <property type="protein sequence ID" value="nOo.2.0.1.t12895-RA"/>
    <property type="gene ID" value="nOo.2.0.1.g12895"/>
</dbReference>
<evidence type="ECO:0000313" key="1">
    <source>
        <dbReference type="EMBL" id="VDN00234.1"/>
    </source>
</evidence>
<name>A0A182EXJ2_ONCOC</name>
<sequence length="114" mass="12978">MQQLEKGGEYEIIIKSRDSKGIFNVHINRVDNTESTLANTYNSGNLFTPWYSRSSLQYTSVFQRNMGIGEVAHGNSLLSTVMTNNMPFNGNISFNSWFVNLLQKYIMQLGNKTN</sequence>
<organism evidence="3">
    <name type="scientific">Onchocerca ochengi</name>
    <name type="common">Filarial nematode worm</name>
    <dbReference type="NCBI Taxonomy" id="42157"/>
    <lineage>
        <taxon>Eukaryota</taxon>
        <taxon>Metazoa</taxon>
        <taxon>Ecdysozoa</taxon>
        <taxon>Nematoda</taxon>
        <taxon>Chromadorea</taxon>
        <taxon>Rhabditida</taxon>
        <taxon>Spirurina</taxon>
        <taxon>Spiruromorpha</taxon>
        <taxon>Filarioidea</taxon>
        <taxon>Onchocercidae</taxon>
        <taxon>Onchocerca</taxon>
    </lineage>
</organism>
<reference evidence="1 2" key="2">
    <citation type="submission" date="2018-08" db="EMBL/GenBank/DDBJ databases">
        <authorList>
            <person name="Laetsch R D."/>
            <person name="Stevens L."/>
            <person name="Kumar S."/>
            <person name="Blaxter L. M."/>
        </authorList>
    </citation>
    <scope>NUCLEOTIDE SEQUENCE [LARGE SCALE GENOMIC DNA]</scope>
</reference>
<keyword evidence="2" id="KW-1185">Reference proteome</keyword>
<dbReference type="EMBL" id="UYRW01012443">
    <property type="protein sequence ID" value="VDN00234.1"/>
    <property type="molecule type" value="Genomic_DNA"/>
</dbReference>
<dbReference type="AlphaFoldDB" id="A0A182EXJ2"/>
<accession>A0A182EXJ2</accession>
<proteinExistence type="predicted"/>
<evidence type="ECO:0000313" key="3">
    <source>
        <dbReference type="WBParaSite" id="nOo.2.0.1.t12895-RA"/>
    </source>
</evidence>
<protein>
    <submittedName>
        <fullName evidence="3">Plastocyanin-like domain-containing protein</fullName>
    </submittedName>
</protein>